<dbReference type="AlphaFoldDB" id="A0A7Y9I597"/>
<dbReference type="Proteomes" id="UP000569914">
    <property type="component" value="Unassembled WGS sequence"/>
</dbReference>
<organism evidence="1 2">
    <name type="scientific">Microlunatus parietis</name>
    <dbReference type="NCBI Taxonomy" id="682979"/>
    <lineage>
        <taxon>Bacteria</taxon>
        <taxon>Bacillati</taxon>
        <taxon>Actinomycetota</taxon>
        <taxon>Actinomycetes</taxon>
        <taxon>Propionibacteriales</taxon>
        <taxon>Propionibacteriaceae</taxon>
        <taxon>Microlunatus</taxon>
    </lineage>
</organism>
<keyword evidence="2" id="KW-1185">Reference proteome</keyword>
<comment type="caution">
    <text evidence="1">The sequence shown here is derived from an EMBL/GenBank/DDBJ whole genome shotgun (WGS) entry which is preliminary data.</text>
</comment>
<reference evidence="1 2" key="1">
    <citation type="submission" date="2020-07" db="EMBL/GenBank/DDBJ databases">
        <title>Sequencing the genomes of 1000 actinobacteria strains.</title>
        <authorList>
            <person name="Klenk H.-P."/>
        </authorList>
    </citation>
    <scope>NUCLEOTIDE SEQUENCE [LARGE SCALE GENOMIC DNA]</scope>
    <source>
        <strain evidence="1 2">DSM 22083</strain>
    </source>
</reference>
<proteinExistence type="predicted"/>
<accession>A0A7Y9I597</accession>
<dbReference type="InterPro" id="IPR011991">
    <property type="entry name" value="ArsR-like_HTH"/>
</dbReference>
<dbReference type="InterPro" id="IPR036388">
    <property type="entry name" value="WH-like_DNA-bd_sf"/>
</dbReference>
<evidence type="ECO:0000313" key="1">
    <source>
        <dbReference type="EMBL" id="NYE70571.1"/>
    </source>
</evidence>
<name>A0A7Y9I597_9ACTN</name>
<keyword evidence="1" id="KW-0238">DNA-binding</keyword>
<sequence>MPSEEYAELTARIERLERRLEPDAAPAELVPGDPDRFWVLEELRRRAGDSALTYAGLVKLSYGPVAWQMGHDPAEVLERDWVDLAPRIAALGHPVRLRILQLVLRRSATTAAELARTEGLGTTGQVYHHLRQLIAAGWLRSGARGVHEVPVERVVPLLIILAAAS</sequence>
<dbReference type="Pfam" id="PF12840">
    <property type="entry name" value="HTH_20"/>
    <property type="match status" value="1"/>
</dbReference>
<evidence type="ECO:0000313" key="2">
    <source>
        <dbReference type="Proteomes" id="UP000569914"/>
    </source>
</evidence>
<dbReference type="InterPro" id="IPR036390">
    <property type="entry name" value="WH_DNA-bd_sf"/>
</dbReference>
<dbReference type="SUPFAM" id="SSF46785">
    <property type="entry name" value="Winged helix' DNA-binding domain"/>
    <property type="match status" value="1"/>
</dbReference>
<dbReference type="EMBL" id="JACCBU010000001">
    <property type="protein sequence ID" value="NYE70571.1"/>
    <property type="molecule type" value="Genomic_DNA"/>
</dbReference>
<dbReference type="Gene3D" id="1.10.10.10">
    <property type="entry name" value="Winged helix-like DNA-binding domain superfamily/Winged helix DNA-binding domain"/>
    <property type="match status" value="1"/>
</dbReference>
<dbReference type="CDD" id="cd00090">
    <property type="entry name" value="HTH_ARSR"/>
    <property type="match status" value="1"/>
</dbReference>
<gene>
    <name evidence="1" type="ORF">BKA15_001900</name>
</gene>
<protein>
    <submittedName>
        <fullName evidence="1">DNA-binding transcriptional ArsR family regulator</fullName>
    </submittedName>
</protein>
<dbReference type="RefSeq" id="WP_179750148.1">
    <property type="nucleotide sequence ID" value="NZ_JACCBU010000001.1"/>
</dbReference>
<dbReference type="GO" id="GO:0003677">
    <property type="term" value="F:DNA binding"/>
    <property type="evidence" value="ECO:0007669"/>
    <property type="project" value="UniProtKB-KW"/>
</dbReference>